<dbReference type="AlphaFoldDB" id="X0SP08"/>
<feature type="region of interest" description="Disordered" evidence="1">
    <location>
        <begin position="36"/>
        <end position="73"/>
    </location>
</feature>
<sequence length="155" mass="17028">MAISSIRSRTQNRAQPTLRERLEMTDEFDIKREARAQAQSEAANAMLAQDLSGAPGPYASGFFPEQGLDPKASQPVQQRTLENFMNAGGSAESAATLAQNVQSGRQAQQDQMAKAKALADQQKATRDSRAQITARNNIYRDDIRKDMAETRVLSV</sequence>
<feature type="compositionally biased region" description="Low complexity" evidence="1">
    <location>
        <begin position="106"/>
        <end position="122"/>
    </location>
</feature>
<feature type="region of interest" description="Disordered" evidence="1">
    <location>
        <begin position="95"/>
        <end position="132"/>
    </location>
</feature>
<feature type="non-terminal residue" evidence="2">
    <location>
        <position position="155"/>
    </location>
</feature>
<name>X0SP08_9ZZZZ</name>
<reference evidence="2" key="1">
    <citation type="journal article" date="2014" name="Front. Microbiol.">
        <title>High frequency of phylogenetically diverse reductive dehalogenase-homologous genes in deep subseafloor sedimentary metagenomes.</title>
        <authorList>
            <person name="Kawai M."/>
            <person name="Futagami T."/>
            <person name="Toyoda A."/>
            <person name="Takaki Y."/>
            <person name="Nishi S."/>
            <person name="Hori S."/>
            <person name="Arai W."/>
            <person name="Tsubouchi T."/>
            <person name="Morono Y."/>
            <person name="Uchiyama I."/>
            <person name="Ito T."/>
            <person name="Fujiyama A."/>
            <person name="Inagaki F."/>
            <person name="Takami H."/>
        </authorList>
    </citation>
    <scope>NUCLEOTIDE SEQUENCE</scope>
    <source>
        <strain evidence="2">Expedition CK06-06</strain>
    </source>
</reference>
<protein>
    <submittedName>
        <fullName evidence="2">Uncharacterized protein</fullName>
    </submittedName>
</protein>
<dbReference type="EMBL" id="BARS01005668">
    <property type="protein sequence ID" value="GAF76871.1"/>
    <property type="molecule type" value="Genomic_DNA"/>
</dbReference>
<proteinExistence type="predicted"/>
<evidence type="ECO:0000256" key="1">
    <source>
        <dbReference type="SAM" id="MobiDB-lite"/>
    </source>
</evidence>
<feature type="compositionally biased region" description="Polar residues" evidence="1">
    <location>
        <begin position="1"/>
        <end position="15"/>
    </location>
</feature>
<feature type="compositionally biased region" description="Polar residues" evidence="1">
    <location>
        <begin position="96"/>
        <end position="105"/>
    </location>
</feature>
<feature type="compositionally biased region" description="Low complexity" evidence="1">
    <location>
        <begin position="36"/>
        <end position="49"/>
    </location>
</feature>
<accession>X0SP08</accession>
<gene>
    <name evidence="2" type="ORF">S01H1_11119</name>
</gene>
<organism evidence="2">
    <name type="scientific">marine sediment metagenome</name>
    <dbReference type="NCBI Taxonomy" id="412755"/>
    <lineage>
        <taxon>unclassified sequences</taxon>
        <taxon>metagenomes</taxon>
        <taxon>ecological metagenomes</taxon>
    </lineage>
</organism>
<feature type="region of interest" description="Disordered" evidence="1">
    <location>
        <begin position="1"/>
        <end position="23"/>
    </location>
</feature>
<evidence type="ECO:0000313" key="2">
    <source>
        <dbReference type="EMBL" id="GAF76871.1"/>
    </source>
</evidence>
<comment type="caution">
    <text evidence="2">The sequence shown here is derived from an EMBL/GenBank/DDBJ whole genome shotgun (WGS) entry which is preliminary data.</text>
</comment>